<evidence type="ECO:0000313" key="3">
    <source>
        <dbReference type="Proteomes" id="UP000179251"/>
    </source>
</evidence>
<sequence>MVFVLMLVAAGFFWGISGGKKKMALTMLALYVLLVIFPYFPIDSILGGRAPNEIFMFRAGIFLAALLLLALFLSRAFARQAHDNCVWWEIILLAVLAAGFLAASILSLAPAELIKNNTLNLSSSVLKLFADPVIAKWWTILPIFGVIFL</sequence>
<keyword evidence="1" id="KW-0472">Membrane</keyword>
<evidence type="ECO:0000313" key="2">
    <source>
        <dbReference type="EMBL" id="OGF63249.1"/>
    </source>
</evidence>
<protein>
    <submittedName>
        <fullName evidence="2">Uncharacterized protein</fullName>
    </submittedName>
</protein>
<comment type="caution">
    <text evidence="2">The sequence shown here is derived from an EMBL/GenBank/DDBJ whole genome shotgun (WGS) entry which is preliminary data.</text>
</comment>
<gene>
    <name evidence="2" type="ORF">A2834_03895</name>
</gene>
<evidence type="ECO:0000256" key="1">
    <source>
        <dbReference type="SAM" id="Phobius"/>
    </source>
</evidence>
<feature type="transmembrane region" description="Helical" evidence="1">
    <location>
        <begin position="86"/>
        <end position="108"/>
    </location>
</feature>
<keyword evidence="1" id="KW-0812">Transmembrane</keyword>
<accession>A0A1F5VIG8</accession>
<dbReference type="AlphaFoldDB" id="A0A1F5VIG8"/>
<feature type="transmembrane region" description="Helical" evidence="1">
    <location>
        <begin position="28"/>
        <end position="48"/>
    </location>
</feature>
<dbReference type="Proteomes" id="UP000179251">
    <property type="component" value="Unassembled WGS sequence"/>
</dbReference>
<feature type="transmembrane region" description="Helical" evidence="1">
    <location>
        <begin position="55"/>
        <end position="74"/>
    </location>
</feature>
<name>A0A1F5VIG8_9BACT</name>
<reference evidence="2 3" key="1">
    <citation type="journal article" date="2016" name="Nat. Commun.">
        <title>Thousands of microbial genomes shed light on interconnected biogeochemical processes in an aquifer system.</title>
        <authorList>
            <person name="Anantharaman K."/>
            <person name="Brown C.T."/>
            <person name="Hug L.A."/>
            <person name="Sharon I."/>
            <person name="Castelle C.J."/>
            <person name="Probst A.J."/>
            <person name="Thomas B.C."/>
            <person name="Singh A."/>
            <person name="Wilkins M.J."/>
            <person name="Karaoz U."/>
            <person name="Brodie E.L."/>
            <person name="Williams K.H."/>
            <person name="Hubbard S.S."/>
            <person name="Banfield J.F."/>
        </authorList>
    </citation>
    <scope>NUCLEOTIDE SEQUENCE [LARGE SCALE GENOMIC DNA]</scope>
</reference>
<keyword evidence="1" id="KW-1133">Transmembrane helix</keyword>
<dbReference type="STRING" id="1798325.A2834_03895"/>
<proteinExistence type="predicted"/>
<dbReference type="EMBL" id="MFHD01000005">
    <property type="protein sequence ID" value="OGF63249.1"/>
    <property type="molecule type" value="Genomic_DNA"/>
</dbReference>
<organism evidence="2 3">
    <name type="scientific">Candidatus Giovannonibacteria bacterium RIFCSPHIGHO2_01_FULL_45_23</name>
    <dbReference type="NCBI Taxonomy" id="1798325"/>
    <lineage>
        <taxon>Bacteria</taxon>
        <taxon>Candidatus Giovannoniibacteriota</taxon>
    </lineage>
</organism>